<accession>A0A6J4KWY7</accession>
<dbReference type="Pfam" id="PF07940">
    <property type="entry name" value="Hepar_II_III_C"/>
    <property type="match status" value="1"/>
</dbReference>
<evidence type="ECO:0000259" key="2">
    <source>
        <dbReference type="Pfam" id="PF07940"/>
    </source>
</evidence>
<comment type="subcellular location">
    <subcellularLocation>
        <location evidence="1">Cell envelope</location>
    </subcellularLocation>
</comment>
<dbReference type="EMBL" id="CADCUC010000150">
    <property type="protein sequence ID" value="CAA9316687.1"/>
    <property type="molecule type" value="Genomic_DNA"/>
</dbReference>
<dbReference type="Gene3D" id="1.50.10.100">
    <property type="entry name" value="Chondroitin AC/alginate lyase"/>
    <property type="match status" value="1"/>
</dbReference>
<dbReference type="GO" id="GO:0030313">
    <property type="term" value="C:cell envelope"/>
    <property type="evidence" value="ECO:0007669"/>
    <property type="project" value="UniProtKB-SubCell"/>
</dbReference>
<dbReference type="InterPro" id="IPR008929">
    <property type="entry name" value="Chondroitin_lyas"/>
</dbReference>
<protein>
    <submittedName>
        <fullName evidence="3">Heparinase II/III-like</fullName>
    </submittedName>
</protein>
<proteinExistence type="predicted"/>
<name>A0A6J4KWY7_9HYPH</name>
<evidence type="ECO:0000313" key="3">
    <source>
        <dbReference type="EMBL" id="CAA9316687.1"/>
    </source>
</evidence>
<reference evidence="3" key="1">
    <citation type="submission" date="2020-02" db="EMBL/GenBank/DDBJ databases">
        <authorList>
            <person name="Meier V. D."/>
        </authorList>
    </citation>
    <scope>NUCLEOTIDE SEQUENCE</scope>
    <source>
        <strain evidence="3">AVDCRST_MAG90</strain>
    </source>
</reference>
<gene>
    <name evidence="3" type="ORF">AVDCRST_MAG90-781</name>
</gene>
<feature type="domain" description="Heparinase II/III-like C-terminal" evidence="2">
    <location>
        <begin position="293"/>
        <end position="537"/>
    </location>
</feature>
<organism evidence="3">
    <name type="scientific">uncultured Microvirga sp</name>
    <dbReference type="NCBI Taxonomy" id="412392"/>
    <lineage>
        <taxon>Bacteria</taxon>
        <taxon>Pseudomonadati</taxon>
        <taxon>Pseudomonadota</taxon>
        <taxon>Alphaproteobacteria</taxon>
        <taxon>Hyphomicrobiales</taxon>
        <taxon>Methylobacteriaceae</taxon>
        <taxon>Microvirga</taxon>
        <taxon>environmental samples</taxon>
    </lineage>
</organism>
<dbReference type="Gene3D" id="2.70.98.70">
    <property type="match status" value="1"/>
</dbReference>
<sequence>REGLAALRSAALRLVPSPVARTTPRRLLIAPQDLCTSDPTVASDIYAGYFVFEGRGLSTGGRSPFSFPPPSPAWGEAFYGFGWLRHLRAADTALARANAKALVGDFLAKRRGHHRIARHTPVVARRLLSFLSHSPLLLDGADHELYQRFVRGVGAGVRDLERDLRGGGRPLWRLIAVVALCQASLCCEGLEGRLRRATRLLAEELERQILADGGHASRNPHAMIDLLLDLLPLRQSYASRGFDPPEALLRAIDRMLPMLRLFRHGDGALAHFNGMGVTAVDRLATILAYDEGRGQPMRHAPRSGYERLEAGRTVLIADVGRAPPTRQSGAAHAGCLSFELSSGLQRIVINCGAPRPPAEEALGAARSTAAHSTAVVADQSSARFLSGQGSWPDRLVAAWLMRRLGAVMIRGPEAVAAERPDASSLTARHDGYRERFGVIHERRWRLAPDGARLDGEDLLSRDGTQSEDVAVTIRFHLMPGVRANRMQGGQGVMLVLPNREAWRFETNLLDLRVEESVFFASPNGMRRTDQIVLGATLARSMPLHWSFERLPEQGPNAQVKRSGDQAELL</sequence>
<dbReference type="GO" id="GO:0016829">
    <property type="term" value="F:lyase activity"/>
    <property type="evidence" value="ECO:0007669"/>
    <property type="project" value="InterPro"/>
</dbReference>
<feature type="non-terminal residue" evidence="3">
    <location>
        <position position="1"/>
    </location>
</feature>
<dbReference type="InterPro" id="IPR012480">
    <property type="entry name" value="Hepar_II_III_C"/>
</dbReference>
<dbReference type="AlphaFoldDB" id="A0A6J4KWY7"/>
<evidence type="ECO:0000256" key="1">
    <source>
        <dbReference type="ARBA" id="ARBA00004196"/>
    </source>
</evidence>